<feature type="compositionally biased region" description="Basic residues" evidence="8">
    <location>
        <begin position="942"/>
        <end position="951"/>
    </location>
</feature>
<dbReference type="GO" id="GO:0006412">
    <property type="term" value="P:translation"/>
    <property type="evidence" value="ECO:0007669"/>
    <property type="project" value="InterPro"/>
</dbReference>
<feature type="region of interest" description="Disordered" evidence="8">
    <location>
        <begin position="704"/>
        <end position="723"/>
    </location>
</feature>
<keyword evidence="9" id="KW-1133">Transmembrane helix</keyword>
<dbReference type="InterPro" id="IPR036249">
    <property type="entry name" value="Thioredoxin-like_sf"/>
</dbReference>
<feature type="region of interest" description="Disordered" evidence="8">
    <location>
        <begin position="929"/>
        <end position="960"/>
    </location>
</feature>
<dbReference type="Gene3D" id="3.40.50.150">
    <property type="entry name" value="Vaccinia Virus protein VP39"/>
    <property type="match status" value="1"/>
</dbReference>
<feature type="region of interest" description="Disordered" evidence="8">
    <location>
        <begin position="379"/>
        <end position="434"/>
    </location>
</feature>
<name>A0AAI8VAN7_9PEZI</name>
<feature type="compositionally biased region" description="Acidic residues" evidence="8">
    <location>
        <begin position="383"/>
        <end position="411"/>
    </location>
</feature>
<dbReference type="GO" id="GO:0046872">
    <property type="term" value="F:metal ion binding"/>
    <property type="evidence" value="ECO:0007669"/>
    <property type="project" value="UniProtKB-KW"/>
</dbReference>
<dbReference type="PRINTS" id="PR00421">
    <property type="entry name" value="THIOREDOXIN"/>
</dbReference>
<keyword evidence="4" id="KW-0408">Iron</keyword>
<evidence type="ECO:0000313" key="12">
    <source>
        <dbReference type="Proteomes" id="UP001295740"/>
    </source>
</evidence>
<dbReference type="SUPFAM" id="SSF53335">
    <property type="entry name" value="S-adenosyl-L-methionine-dependent methyltransferases"/>
    <property type="match status" value="1"/>
</dbReference>
<dbReference type="Gene3D" id="3.40.30.10">
    <property type="entry name" value="Glutaredoxin"/>
    <property type="match status" value="1"/>
</dbReference>
<feature type="compositionally biased region" description="Basic and acidic residues" evidence="8">
    <location>
        <begin position="932"/>
        <end position="941"/>
    </location>
</feature>
<evidence type="ECO:0000256" key="9">
    <source>
        <dbReference type="SAM" id="Phobius"/>
    </source>
</evidence>
<evidence type="ECO:0000256" key="1">
    <source>
        <dbReference type="ARBA" id="ARBA00004173"/>
    </source>
</evidence>
<dbReference type="InterPro" id="IPR029063">
    <property type="entry name" value="SAM-dependent_MTases_sf"/>
</dbReference>
<dbReference type="AlphaFoldDB" id="A0AAI8VAN7"/>
<dbReference type="GO" id="GO:0051536">
    <property type="term" value="F:iron-sulfur cluster binding"/>
    <property type="evidence" value="ECO:0007669"/>
    <property type="project" value="UniProtKB-KW"/>
</dbReference>
<dbReference type="PROSITE" id="PS00194">
    <property type="entry name" value="THIOREDOXIN_1"/>
    <property type="match status" value="1"/>
</dbReference>
<sequence>MSATVNVSSSGEWSRILGSSTIVVTDFYADWCGPCKMIAPTFESLSTKYSKPGKITFCKVNVDNQQSIAQSHGVRAMPTFLIFQNGSVIETIQGANPPALTAAVDKAIKLAGTSAPGASFKTPGRTLGGEPARATPARRGGGQTLGGGRSWNLSSFNIINFLLTFFGLYFASLFSFDPYKAAELSDFNVNKPRAPPAPVNVNGNRVGGQVRRLQDVQPEPQSEPHSEAPPPKPEDIELAVRQAKHAFGDTLPKDYLNDEEYKLYERLYGAPLRETQPEDVGMPIPSGGPSDFPLGPDERILIRETVDGQLEEVVCKTEQLPTPPPEGAEGALEVSPEDVDNLQELPSEAGLSYINAVAKSQREYNALLKLQKDFESASLRAAEEEDIEEEEPIEEEEEQEEEEEEEDEGEPDATFWTQSDRVHPHSKIGQWRTNPTSLHLPKAEFVEPIAKLLDRTDFKHVRDAAEKAFGGSKLPQSVATPASKRNAAQNSIPMEAGHHKMTEIEADAYIATNLPGSYASVMSILVEIRKRLGSGWMTNLLNRGNGDGPRVLDVGAGGAGVAAWQEVLQAEWELSRGQGKKSTLEPPGKKTVVVGSDQLRHRISRFLQNTTFLPRLPDYLHSGGHPDKLDGSKSPMPRKSFDIIVAAHQMMPLKEGFKRKAMLDNLWEMLSPEGGILIIMEKGHPRGFEAVADARSRLINEFVETPTSDPRPEPIETEQRREREQGMIVAPCTNHKECPMYLKPGLSSGRKDFCHFSQRFIRPPFLQRVLGATHRNHEDIDFSFVAVQRGVHRGAEKTTAPVQNGDITNDAFLGYEDAMEAPNPLSLPRNILPPLKRRGHVTLDLCTPAGTIERWTVPKSYSRQAYHDARKARWGDLWALGAKTRVVRPVRLGRGGAVPNDGGVRAREAAQGKKLRVINLNADSSGIYSASEKVKTHGPHERRTRGGRKYKPKDLLKELD</sequence>
<evidence type="ECO:0000313" key="11">
    <source>
        <dbReference type="EMBL" id="CAJ2504162.1"/>
    </source>
</evidence>
<feature type="compositionally biased region" description="Basic and acidic residues" evidence="8">
    <location>
        <begin position="710"/>
        <end position="723"/>
    </location>
</feature>
<comment type="subcellular location">
    <subcellularLocation>
        <location evidence="1">Mitochondrion</location>
    </subcellularLocation>
</comment>
<keyword evidence="9" id="KW-0472">Membrane</keyword>
<feature type="region of interest" description="Disordered" evidence="8">
    <location>
        <begin position="119"/>
        <end position="143"/>
    </location>
</feature>
<feature type="domain" description="Thioredoxin" evidence="10">
    <location>
        <begin position="1"/>
        <end position="109"/>
    </location>
</feature>
<dbReference type="SUPFAM" id="SSF52833">
    <property type="entry name" value="Thioredoxin-like"/>
    <property type="match status" value="1"/>
</dbReference>
<evidence type="ECO:0000256" key="3">
    <source>
        <dbReference type="ARBA" id="ARBA00022946"/>
    </source>
</evidence>
<dbReference type="PANTHER" id="PTHR13184:SF5">
    <property type="entry name" value="METHYLTRANSFERASE-LIKE PROTEIN 17, MITOCHONDRIAL"/>
    <property type="match status" value="1"/>
</dbReference>
<keyword evidence="2" id="KW-0479">Metal-binding</keyword>
<keyword evidence="3" id="KW-0809">Transit peptide</keyword>
<dbReference type="GO" id="GO:0005763">
    <property type="term" value="C:mitochondrial small ribosomal subunit"/>
    <property type="evidence" value="ECO:0007669"/>
    <property type="project" value="TreeGrafter"/>
</dbReference>
<keyword evidence="5" id="KW-0411">Iron-sulfur</keyword>
<comment type="caution">
    <text evidence="11">The sequence shown here is derived from an EMBL/GenBank/DDBJ whole genome shotgun (WGS) entry which is preliminary data.</text>
</comment>
<dbReference type="InterPro" id="IPR017937">
    <property type="entry name" value="Thioredoxin_CS"/>
</dbReference>
<dbReference type="GO" id="GO:0003735">
    <property type="term" value="F:structural constituent of ribosome"/>
    <property type="evidence" value="ECO:0007669"/>
    <property type="project" value="TreeGrafter"/>
</dbReference>
<evidence type="ECO:0000256" key="4">
    <source>
        <dbReference type="ARBA" id="ARBA00023004"/>
    </source>
</evidence>
<keyword evidence="12" id="KW-1185">Reference proteome</keyword>
<reference evidence="11" key="1">
    <citation type="submission" date="2023-10" db="EMBL/GenBank/DDBJ databases">
        <authorList>
            <person name="Hackl T."/>
        </authorList>
    </citation>
    <scope>NUCLEOTIDE SEQUENCE</scope>
</reference>
<comment type="function">
    <text evidence="7">Mitochondrial ribosome (mitoribosome) assembly factor. Binds at the interface of the head and body domains of the mitochondrial small ribosomal subunit (mt-SSU), occluding the mRNA channel and preventing compaction of the head domain towards the body. Probable inactive methyltransferase: retains the characteristic folding and ability to bind S-adenosyl-L-methionine, but it probably lost its methyltransferase activity.</text>
</comment>
<dbReference type="PROSITE" id="PS51352">
    <property type="entry name" value="THIOREDOXIN_2"/>
    <property type="match status" value="1"/>
</dbReference>
<dbReference type="Proteomes" id="UP001295740">
    <property type="component" value="Unassembled WGS sequence"/>
</dbReference>
<dbReference type="InterPro" id="IPR013766">
    <property type="entry name" value="Thioredoxin_domain"/>
</dbReference>
<proteinExistence type="predicted"/>
<evidence type="ECO:0000256" key="6">
    <source>
        <dbReference type="ARBA" id="ARBA00023128"/>
    </source>
</evidence>
<dbReference type="Pfam" id="PF00085">
    <property type="entry name" value="Thioredoxin"/>
    <property type="match status" value="1"/>
</dbReference>
<dbReference type="Pfam" id="PF09243">
    <property type="entry name" value="Rsm22"/>
    <property type="match status" value="1"/>
</dbReference>
<keyword evidence="9" id="KW-0812">Transmembrane</keyword>
<gene>
    <name evidence="11" type="ORF">KHLLAP_LOCUS4630</name>
</gene>
<evidence type="ECO:0000256" key="7">
    <source>
        <dbReference type="ARBA" id="ARBA00045681"/>
    </source>
</evidence>
<dbReference type="InterPro" id="IPR015324">
    <property type="entry name" value="Ribosomal_Rsm22-like"/>
</dbReference>
<dbReference type="GO" id="GO:0008168">
    <property type="term" value="F:methyltransferase activity"/>
    <property type="evidence" value="ECO:0007669"/>
    <property type="project" value="InterPro"/>
</dbReference>
<dbReference type="InterPro" id="IPR052571">
    <property type="entry name" value="Mt_RNA_Methyltransferase"/>
</dbReference>
<evidence type="ECO:0000259" key="10">
    <source>
        <dbReference type="PROSITE" id="PS51352"/>
    </source>
</evidence>
<evidence type="ECO:0000256" key="5">
    <source>
        <dbReference type="ARBA" id="ARBA00023014"/>
    </source>
</evidence>
<dbReference type="CDD" id="cd02947">
    <property type="entry name" value="TRX_family"/>
    <property type="match status" value="1"/>
</dbReference>
<dbReference type="EMBL" id="CAUWAG010000006">
    <property type="protein sequence ID" value="CAJ2504162.1"/>
    <property type="molecule type" value="Genomic_DNA"/>
</dbReference>
<keyword evidence="6" id="KW-0496">Mitochondrion</keyword>
<organism evidence="11 12">
    <name type="scientific">Anthostomella pinea</name>
    <dbReference type="NCBI Taxonomy" id="933095"/>
    <lineage>
        <taxon>Eukaryota</taxon>
        <taxon>Fungi</taxon>
        <taxon>Dikarya</taxon>
        <taxon>Ascomycota</taxon>
        <taxon>Pezizomycotina</taxon>
        <taxon>Sordariomycetes</taxon>
        <taxon>Xylariomycetidae</taxon>
        <taxon>Xylariales</taxon>
        <taxon>Xylariaceae</taxon>
        <taxon>Anthostomella</taxon>
    </lineage>
</organism>
<protein>
    <submittedName>
        <fullName evidence="11">Uu.00g115560.m01.CDS01</fullName>
    </submittedName>
</protein>
<feature type="transmembrane region" description="Helical" evidence="9">
    <location>
        <begin position="158"/>
        <end position="176"/>
    </location>
</feature>
<evidence type="ECO:0000256" key="8">
    <source>
        <dbReference type="SAM" id="MobiDB-lite"/>
    </source>
</evidence>
<accession>A0AAI8VAN7</accession>
<evidence type="ECO:0000256" key="2">
    <source>
        <dbReference type="ARBA" id="ARBA00022723"/>
    </source>
</evidence>
<dbReference type="PANTHER" id="PTHR13184">
    <property type="entry name" value="37S RIBOSOMAL PROTEIN S22"/>
    <property type="match status" value="1"/>
</dbReference>